<protein>
    <submittedName>
        <fullName evidence="4">Glycosyl transferase</fullName>
    </submittedName>
</protein>
<comment type="caution">
    <text evidence="4">The sequence shown here is derived from an EMBL/GenBank/DDBJ whole genome shotgun (WGS) entry which is preliminary data.</text>
</comment>
<evidence type="ECO:0000313" key="5">
    <source>
        <dbReference type="Proteomes" id="UP000612808"/>
    </source>
</evidence>
<dbReference type="PANTHER" id="PTHR45947">
    <property type="entry name" value="SULFOQUINOVOSYL TRANSFERASE SQD2"/>
    <property type="match status" value="1"/>
</dbReference>
<evidence type="ECO:0000259" key="3">
    <source>
        <dbReference type="Pfam" id="PF13579"/>
    </source>
</evidence>
<proteinExistence type="predicted"/>
<dbReference type="GO" id="GO:0016758">
    <property type="term" value="F:hexosyltransferase activity"/>
    <property type="evidence" value="ECO:0007669"/>
    <property type="project" value="TreeGrafter"/>
</dbReference>
<dbReference type="InterPro" id="IPR050194">
    <property type="entry name" value="Glycosyltransferase_grp1"/>
</dbReference>
<dbReference type="Gene3D" id="3.40.50.2000">
    <property type="entry name" value="Glycogen Phosphorylase B"/>
    <property type="match status" value="2"/>
</dbReference>
<dbReference type="CDD" id="cd03801">
    <property type="entry name" value="GT4_PimA-like"/>
    <property type="match status" value="1"/>
</dbReference>
<name>A0A8J3J4U4_9ACTN</name>
<dbReference type="GO" id="GO:1901137">
    <property type="term" value="P:carbohydrate derivative biosynthetic process"/>
    <property type="evidence" value="ECO:0007669"/>
    <property type="project" value="UniProtKB-ARBA"/>
</dbReference>
<keyword evidence="5" id="KW-1185">Reference proteome</keyword>
<dbReference type="Proteomes" id="UP000612808">
    <property type="component" value="Unassembled WGS sequence"/>
</dbReference>
<dbReference type="AlphaFoldDB" id="A0A8J3J4U4"/>
<dbReference type="SUPFAM" id="SSF53756">
    <property type="entry name" value="UDP-Glycosyltransferase/glycogen phosphorylase"/>
    <property type="match status" value="1"/>
</dbReference>
<feature type="domain" description="Glycosyltransferase subfamily 4-like N-terminal" evidence="3">
    <location>
        <begin position="16"/>
        <end position="164"/>
    </location>
</feature>
<organism evidence="4 5">
    <name type="scientific">Actinocatenispora rupis</name>
    <dbReference type="NCBI Taxonomy" id="519421"/>
    <lineage>
        <taxon>Bacteria</taxon>
        <taxon>Bacillati</taxon>
        <taxon>Actinomycetota</taxon>
        <taxon>Actinomycetes</taxon>
        <taxon>Micromonosporales</taxon>
        <taxon>Micromonosporaceae</taxon>
        <taxon>Actinocatenispora</taxon>
    </lineage>
</organism>
<evidence type="ECO:0000256" key="1">
    <source>
        <dbReference type="ARBA" id="ARBA00022676"/>
    </source>
</evidence>
<dbReference type="EMBL" id="BOMB01000016">
    <property type="protein sequence ID" value="GID11987.1"/>
    <property type="molecule type" value="Genomic_DNA"/>
</dbReference>
<sequence length="369" mass="37492">MGERSRVALVLGTSTGGIGRHVRSLAAGLSADGYRVTVLGPPDTEVRFGFTAVGAGFRPVGIAAGLDPVRDGGAVAALRRGLRDADVVHAHGMRAGLLAAVARPRTAPLVVTWHNVLMAGGLSGRVLGVLERVVARSATVCLCASDDLVGRLLALGARDVRPAPVAAPVLSEPTTAAADVRRALGASDRPLVLSVGRLHPQKGYDLLVDAAAGWRDRDPVPLVAIAGSGPAEEDLAARIAASGAPVVLLGHRDDVADLLAACDVAVVSSRWEARQLFAQEALRAGRPLVTTAVGGVPGLVGDAAVLVPVRDDAATVAALSAAVTGVLDDPDRAGTYAAAGPRRAATWPTEADTLSRVEAVYAELLGSDG</sequence>
<gene>
    <name evidence="4" type="ORF">Aru02nite_28760</name>
</gene>
<dbReference type="InterPro" id="IPR028098">
    <property type="entry name" value="Glyco_trans_4-like_N"/>
</dbReference>
<dbReference type="Pfam" id="PF13692">
    <property type="entry name" value="Glyco_trans_1_4"/>
    <property type="match status" value="1"/>
</dbReference>
<dbReference type="PANTHER" id="PTHR45947:SF3">
    <property type="entry name" value="SULFOQUINOVOSYL TRANSFERASE SQD2"/>
    <property type="match status" value="1"/>
</dbReference>
<reference evidence="4" key="1">
    <citation type="submission" date="2021-01" db="EMBL/GenBank/DDBJ databases">
        <title>Whole genome shotgun sequence of Actinocatenispora rupis NBRC 107355.</title>
        <authorList>
            <person name="Komaki H."/>
            <person name="Tamura T."/>
        </authorList>
    </citation>
    <scope>NUCLEOTIDE SEQUENCE</scope>
    <source>
        <strain evidence="4">NBRC 107355</strain>
    </source>
</reference>
<accession>A0A8J3J4U4</accession>
<evidence type="ECO:0000313" key="4">
    <source>
        <dbReference type="EMBL" id="GID11987.1"/>
    </source>
</evidence>
<dbReference type="RefSeq" id="WP_203657987.1">
    <property type="nucleotide sequence ID" value="NZ_BAAAZM010000028.1"/>
</dbReference>
<keyword evidence="1" id="KW-0328">Glycosyltransferase</keyword>
<keyword evidence="2 4" id="KW-0808">Transferase</keyword>
<dbReference type="Pfam" id="PF13579">
    <property type="entry name" value="Glyco_trans_4_4"/>
    <property type="match status" value="1"/>
</dbReference>
<evidence type="ECO:0000256" key="2">
    <source>
        <dbReference type="ARBA" id="ARBA00022679"/>
    </source>
</evidence>